<name>A0A943I511_9FIRM</name>
<gene>
    <name evidence="3" type="ORF">KHX13_07380</name>
</gene>
<accession>A0A943I511</accession>
<protein>
    <submittedName>
        <fullName evidence="3">TerB N-terminal domain-containing protein</fullName>
    </submittedName>
</protein>
<dbReference type="AlphaFoldDB" id="A0A943I511"/>
<dbReference type="InterPro" id="IPR028932">
    <property type="entry name" value="TerB-C"/>
</dbReference>
<dbReference type="Proteomes" id="UP000754226">
    <property type="component" value="Unassembled WGS sequence"/>
</dbReference>
<organism evidence="3 4">
    <name type="scientific">Acidaminococcus intestini</name>
    <dbReference type="NCBI Taxonomy" id="187327"/>
    <lineage>
        <taxon>Bacteria</taxon>
        <taxon>Bacillati</taxon>
        <taxon>Bacillota</taxon>
        <taxon>Negativicutes</taxon>
        <taxon>Acidaminococcales</taxon>
        <taxon>Acidaminococcaceae</taxon>
        <taxon>Acidaminococcus</taxon>
    </lineage>
</organism>
<reference evidence="3" key="1">
    <citation type="submission" date="2021-02" db="EMBL/GenBank/DDBJ databases">
        <title>Infant gut strain persistence is associated with maternal origin, phylogeny, and functional potential including surface adhesion and iron acquisition.</title>
        <authorList>
            <person name="Lou Y.C."/>
        </authorList>
    </citation>
    <scope>NUCLEOTIDE SEQUENCE</scope>
    <source>
        <strain evidence="3">L3_106_000M1_dasL3_106_000M1_concoct_15</strain>
    </source>
</reference>
<evidence type="ECO:0000313" key="3">
    <source>
        <dbReference type="EMBL" id="MBS5520131.1"/>
    </source>
</evidence>
<sequence length="524" mass="61465">MGLMTTDRLRKLLHLPDVEYDRESIGRRKRQEPLPATLQKLREYQWQARNKYSPSELFVLQGKAAENYSDETVYKNPCLHYYPCYSALSDSELRGYFGWRTRVRRGQVEPSNLTFYTLYADELINLIGVKSPEEGYERLLKLRDDYGPQEPTLIMRLNEWLFHFMVYYGVTPTKLPPIVQNLMALGRDLTYLETEDLVLHHHETLEVLARHSNYNLKKSLLYHKDPQHYERFIALIYQKIAAYFKDHRQKGFMDTCLASATYRWLDLFETAYFLPERRERKKTIYRFDQYAYVKTDGEIWTLWYRTADNKHKRRLGSYLRMAEVHYRKVMGEPPLQPLETPPKWLVKSVDAIVAGFQEEAVRKARMEVSFDLSKLGSIRKDAAHTRDKLMTEEEMREESLHDLKKEEHKAFSREPAALKAFEQRPQFASLEIEKNAAQTLPECPPVADQKALPYGLTEPEAAFLRALLTHASYEEMLPPGMMVSLMIDRINEKLYDEFMDTVLADDGGPVILADYVDDLKGVLL</sequence>
<feature type="domain" description="TerB-C" evidence="2">
    <location>
        <begin position="356"/>
        <end position="520"/>
    </location>
</feature>
<dbReference type="EMBL" id="JAGZCZ010000008">
    <property type="protein sequence ID" value="MBS5520131.1"/>
    <property type="molecule type" value="Genomic_DNA"/>
</dbReference>
<dbReference type="InterPro" id="IPR025266">
    <property type="entry name" value="TerB_N"/>
</dbReference>
<dbReference type="Pfam" id="PF13208">
    <property type="entry name" value="TerB_N"/>
    <property type="match status" value="1"/>
</dbReference>
<evidence type="ECO:0000313" key="4">
    <source>
        <dbReference type="Proteomes" id="UP000754226"/>
    </source>
</evidence>
<feature type="domain" description="TerB N-terminal" evidence="1">
    <location>
        <begin position="29"/>
        <end position="249"/>
    </location>
</feature>
<proteinExistence type="predicted"/>
<comment type="caution">
    <text evidence="3">The sequence shown here is derived from an EMBL/GenBank/DDBJ whole genome shotgun (WGS) entry which is preliminary data.</text>
</comment>
<evidence type="ECO:0000259" key="1">
    <source>
        <dbReference type="Pfam" id="PF13208"/>
    </source>
</evidence>
<evidence type="ECO:0000259" key="2">
    <source>
        <dbReference type="Pfam" id="PF15615"/>
    </source>
</evidence>
<dbReference type="Pfam" id="PF15615">
    <property type="entry name" value="TerB_C"/>
    <property type="match status" value="1"/>
</dbReference>